<feature type="region of interest" description="Disordered" evidence="1">
    <location>
        <begin position="98"/>
        <end position="180"/>
    </location>
</feature>
<accession>A0AAW2YRZ5</accession>
<evidence type="ECO:0000313" key="2">
    <source>
        <dbReference type="EMBL" id="KAL0479713.1"/>
    </source>
</evidence>
<protein>
    <submittedName>
        <fullName evidence="2">Uncharacterized protein</fullName>
    </submittedName>
</protein>
<evidence type="ECO:0000256" key="1">
    <source>
        <dbReference type="SAM" id="MobiDB-lite"/>
    </source>
</evidence>
<comment type="caution">
    <text evidence="2">The sequence shown here is derived from an EMBL/GenBank/DDBJ whole genome shotgun (WGS) entry which is preliminary data.</text>
</comment>
<dbReference type="EMBL" id="JAOPGA020000589">
    <property type="protein sequence ID" value="KAL0479713.1"/>
    <property type="molecule type" value="Genomic_DNA"/>
</dbReference>
<dbReference type="Proteomes" id="UP001431209">
    <property type="component" value="Unassembled WGS sequence"/>
</dbReference>
<organism evidence="2 3">
    <name type="scientific">Acrasis kona</name>
    <dbReference type="NCBI Taxonomy" id="1008807"/>
    <lineage>
        <taxon>Eukaryota</taxon>
        <taxon>Discoba</taxon>
        <taxon>Heterolobosea</taxon>
        <taxon>Tetramitia</taxon>
        <taxon>Eutetramitia</taxon>
        <taxon>Acrasidae</taxon>
        <taxon>Acrasis</taxon>
    </lineage>
</organism>
<reference evidence="2 3" key="1">
    <citation type="submission" date="2024-03" db="EMBL/GenBank/DDBJ databases">
        <title>The Acrasis kona genome and developmental transcriptomes reveal deep origins of eukaryotic multicellular pathways.</title>
        <authorList>
            <person name="Sheikh S."/>
            <person name="Fu C.-J."/>
            <person name="Brown M.W."/>
            <person name="Baldauf S.L."/>
        </authorList>
    </citation>
    <scope>NUCLEOTIDE SEQUENCE [LARGE SCALE GENOMIC DNA]</scope>
    <source>
        <strain evidence="2 3">ATCC MYA-3509</strain>
    </source>
</reference>
<proteinExistence type="predicted"/>
<dbReference type="AlphaFoldDB" id="A0AAW2YRZ5"/>
<keyword evidence="3" id="KW-1185">Reference proteome</keyword>
<name>A0AAW2YRZ5_9EUKA</name>
<feature type="compositionally biased region" description="Polar residues" evidence="1">
    <location>
        <begin position="115"/>
        <end position="125"/>
    </location>
</feature>
<sequence length="264" mass="29201">MSDPSTVFYPENILRRSNVSYAVGNLIPTEPQGPSQSIANARNVNMGDIVSASDATNLHQDSIRNRGEYITRLPAQEGGPAIPSIRPRPALELSTLVPNLQAPRRTGTRALGVNIRNTDTSSTSRRQLRAISAPPSTRNNNNNNNPGAERVSSLPRGGAAPPNLNQNIPPPSMRLPSTRLPPMDAPPMDAPRLEASEHERFVNLYATILKETLKDMNASLKDMNTSFHENLKEMNATLRDSLKNMSQVQLEYYKSIRDESRRQQ</sequence>
<evidence type="ECO:0000313" key="3">
    <source>
        <dbReference type="Proteomes" id="UP001431209"/>
    </source>
</evidence>
<gene>
    <name evidence="2" type="ORF">AKO1_007509</name>
</gene>